<gene>
    <name evidence="1" type="ORF">LARSCL_LOCUS21224</name>
</gene>
<reference evidence="1 2" key="1">
    <citation type="submission" date="2024-04" db="EMBL/GenBank/DDBJ databases">
        <authorList>
            <person name="Rising A."/>
            <person name="Reimegard J."/>
            <person name="Sonavane S."/>
            <person name="Akerstrom W."/>
            <person name="Nylinder S."/>
            <person name="Hedman E."/>
            <person name="Kallberg Y."/>
        </authorList>
    </citation>
    <scope>NUCLEOTIDE SEQUENCE [LARGE SCALE GENOMIC DNA]</scope>
</reference>
<evidence type="ECO:0000313" key="1">
    <source>
        <dbReference type="EMBL" id="CAL1299221.1"/>
    </source>
</evidence>
<evidence type="ECO:0000313" key="2">
    <source>
        <dbReference type="Proteomes" id="UP001497382"/>
    </source>
</evidence>
<keyword evidence="2" id="KW-1185">Reference proteome</keyword>
<dbReference type="GO" id="GO:0003697">
    <property type="term" value="F:single-stranded DNA binding"/>
    <property type="evidence" value="ECO:0007669"/>
    <property type="project" value="TreeGrafter"/>
</dbReference>
<dbReference type="PANTHER" id="PTHR28653:SF1">
    <property type="entry name" value="ATPASE SWSAP1"/>
    <property type="match status" value="1"/>
</dbReference>
<dbReference type="PANTHER" id="PTHR28653">
    <property type="match status" value="1"/>
</dbReference>
<dbReference type="AlphaFoldDB" id="A0AAV2BSF9"/>
<accession>A0AAV2BSF9</accession>
<dbReference type="EMBL" id="CAXIEN010000490">
    <property type="protein sequence ID" value="CAL1299221.1"/>
    <property type="molecule type" value="Genomic_DNA"/>
</dbReference>
<dbReference type="GO" id="GO:0097196">
    <property type="term" value="C:Shu complex"/>
    <property type="evidence" value="ECO:0007669"/>
    <property type="project" value="TreeGrafter"/>
</dbReference>
<dbReference type="GO" id="GO:0000724">
    <property type="term" value="P:double-strand break repair via homologous recombination"/>
    <property type="evidence" value="ECO:0007669"/>
    <property type="project" value="TreeGrafter"/>
</dbReference>
<name>A0AAV2BSF9_9ARAC</name>
<sequence>MSAYRFLPFNKSDISQLLPSQGANSGESCAIIGDNKLLKSSLLFQAALSIASAGDQVLFICPRPLDHRPHHVVGVPQPSHLALQCIKMVYIENSPDLLQYLCEFHTKDSFPAAIAVDDIQYYISHLSSEDQNTDAALIKLLAILEDTTAFISQKKGEACHRMVSLSKGACPKSFLKRYFRELWYISSGEKESEYFLTDCQVPALRALFHLNDGEEIVFDELFKLPSENDIEAQ</sequence>
<dbReference type="Proteomes" id="UP001497382">
    <property type="component" value="Unassembled WGS sequence"/>
</dbReference>
<comment type="caution">
    <text evidence="1">The sequence shown here is derived from an EMBL/GenBank/DDBJ whole genome shotgun (WGS) entry which is preliminary data.</text>
</comment>
<protein>
    <submittedName>
        <fullName evidence="1">Uncharacterized protein</fullName>
    </submittedName>
</protein>
<organism evidence="1 2">
    <name type="scientific">Larinioides sclopetarius</name>
    <dbReference type="NCBI Taxonomy" id="280406"/>
    <lineage>
        <taxon>Eukaryota</taxon>
        <taxon>Metazoa</taxon>
        <taxon>Ecdysozoa</taxon>
        <taxon>Arthropoda</taxon>
        <taxon>Chelicerata</taxon>
        <taxon>Arachnida</taxon>
        <taxon>Araneae</taxon>
        <taxon>Araneomorphae</taxon>
        <taxon>Entelegynae</taxon>
        <taxon>Araneoidea</taxon>
        <taxon>Araneidae</taxon>
        <taxon>Larinioides</taxon>
    </lineage>
</organism>
<proteinExistence type="predicted"/>